<dbReference type="GO" id="GO:0003676">
    <property type="term" value="F:nucleic acid binding"/>
    <property type="evidence" value="ECO:0007669"/>
    <property type="project" value="InterPro"/>
</dbReference>
<dbReference type="PANTHER" id="PTHR12829:SF8">
    <property type="entry name" value="CHROMOSOME UNDETERMINED SCAFFOLD_82, WHOLE GENOME SHOTGUN SEQUENCE"/>
    <property type="match status" value="1"/>
</dbReference>
<feature type="region of interest" description="Disordered" evidence="2">
    <location>
        <begin position="543"/>
        <end position="570"/>
    </location>
</feature>
<feature type="region of interest" description="Disordered" evidence="2">
    <location>
        <begin position="51"/>
        <end position="89"/>
    </location>
</feature>
<dbReference type="GO" id="GO:0036396">
    <property type="term" value="C:RNA N6-methyladenosine methyltransferase complex"/>
    <property type="evidence" value="ECO:0007669"/>
    <property type="project" value="TreeGrafter"/>
</dbReference>
<proteinExistence type="inferred from homology"/>
<accession>A0A8H7R9M5</accession>
<evidence type="ECO:0000256" key="1">
    <source>
        <dbReference type="PROSITE-ProRule" id="PRU00489"/>
    </source>
</evidence>
<evidence type="ECO:0000259" key="3">
    <source>
        <dbReference type="Pfam" id="PF05050"/>
    </source>
</evidence>
<dbReference type="OrthoDB" id="411251at2759"/>
<comment type="similarity">
    <text evidence="1">Belongs to the MT-A70-like family.</text>
</comment>
<dbReference type="InterPro" id="IPR002052">
    <property type="entry name" value="DNA_methylase_N6_adenine_CS"/>
</dbReference>
<protein>
    <recommendedName>
        <fullName evidence="3">Methyltransferase FkbM domain-containing protein</fullName>
    </recommendedName>
</protein>
<feature type="region of interest" description="Disordered" evidence="2">
    <location>
        <begin position="1"/>
        <end position="27"/>
    </location>
</feature>
<dbReference type="Proteomes" id="UP000650833">
    <property type="component" value="Unassembled WGS sequence"/>
</dbReference>
<evidence type="ECO:0000313" key="5">
    <source>
        <dbReference type="Proteomes" id="UP000650833"/>
    </source>
</evidence>
<dbReference type="InterPro" id="IPR007757">
    <property type="entry name" value="MT-A70-like"/>
</dbReference>
<reference evidence="4" key="1">
    <citation type="submission" date="2020-12" db="EMBL/GenBank/DDBJ databases">
        <title>Metabolic potential, ecology and presence of endohyphal bacteria is reflected in genomic diversity of Mucoromycotina.</title>
        <authorList>
            <person name="Muszewska A."/>
            <person name="Okrasinska A."/>
            <person name="Steczkiewicz K."/>
            <person name="Drgas O."/>
            <person name="Orlowska M."/>
            <person name="Perlinska-Lenart U."/>
            <person name="Aleksandrzak-Piekarczyk T."/>
            <person name="Szatraj K."/>
            <person name="Zielenkiewicz U."/>
            <person name="Pilsyk S."/>
            <person name="Malc E."/>
            <person name="Mieczkowski P."/>
            <person name="Kruszewska J.S."/>
            <person name="Biernat P."/>
            <person name="Pawlowska J."/>
        </authorList>
    </citation>
    <scope>NUCLEOTIDE SEQUENCE</scope>
    <source>
        <strain evidence="4">CBS 226.32</strain>
    </source>
</reference>
<feature type="compositionally biased region" description="Basic residues" evidence="2">
    <location>
        <begin position="1"/>
        <end position="11"/>
    </location>
</feature>
<dbReference type="Pfam" id="PF05050">
    <property type="entry name" value="Methyltransf_21"/>
    <property type="match status" value="1"/>
</dbReference>
<dbReference type="InterPro" id="IPR006342">
    <property type="entry name" value="FkbM_mtfrase"/>
</dbReference>
<feature type="compositionally biased region" description="Polar residues" evidence="2">
    <location>
        <begin position="12"/>
        <end position="23"/>
    </location>
</feature>
<dbReference type="Gene3D" id="3.40.50.150">
    <property type="entry name" value="Vaccinia Virus protein VP39"/>
    <property type="match status" value="1"/>
</dbReference>
<dbReference type="GO" id="GO:0008168">
    <property type="term" value="F:methyltransferase activity"/>
    <property type="evidence" value="ECO:0007669"/>
    <property type="project" value="InterPro"/>
</dbReference>
<sequence>MSERPKRKRRQAATSSTRNTRVSNAHYVGYVEDDESVEAIMKKFEELERIQQEFSSNQEGSERSNSYTDSPQIQLEEEEQQKQQQQQQHGENYCVELNKLDEDIQLTQEQLEEVFRRTSAFTVKSASLGPENIVDMDALDLLQAEYRNNNTNEFIEEDEYYYVGDDFGWEDLDKDEQYNNNNRSSTKNSNGKKRLLQNDRQSVLNKYKILAVQTKDKSGKLVTVKKRVCNIDPSLPTYVKIPPRPIKPSWAHPIRPLSSQQSADYIPPGSTYYQVNNLVFQDLTQYGSQFQAVYMDPPFLMAGEAPKPGKIAIEDFAKLNVPDIIETGFLFIWLEKEWLHKVVNIATNWGFRYVENYCWIKKNINNTIYKGSSNFFCKSKLNLLIFKKEKDKKNKIEIRHQRNADCLFDFVKPLKPSQLTETKPPNVYKVIETLLPGSVHHSKLLELWSRKNTKRQGWTTVADLLNIFFFWRQYQCTDPRFCDITEDAKDHVDGHHEAPFNPPTPPDSLPPPPPPPPPPPAQGLPNFGSNPIAEAKLAEHIGINPQPLDEPNTHYPDTHAKSSQDLDTIAPTADKTTYRLTADGLKYAHSGDLWQFGVINTKPDVLVVSNTNYPDVNNHYNREFRIYTLMKWILRVHRRDPERTTPLVMVDAGSNHGLFSLVAGASGAHTIAFEPQTHLRSVINMAGRLNQLSQRLRVLPFAVLDQFKKLAMEKVEINDGGIGGLSYDNPNALITTQTIRLDTLPAYNRLFPQSAAMEKQLKIKTDRKDDKSILEPEDLGADYAKDINAANDNASADIPESLLFRQPIHFLKIDVEGFELPALRSAAKLFENQLVENTVLEFGPPSRWDVTVPGGHNMDIKDVREKTMKEAKAVLHRAVGEWNLDINLLPAEGWEKTVKFMIDHGIDLSGGNPSKNKVVQRVNAWKFDDLPLDNDEFEKELELKENVVTEFIRLPAHLIDDYLDASQSIGEMYLWFTKKGTQSPVLQKVT</sequence>
<dbReference type="PROSITE" id="PS00092">
    <property type="entry name" value="N6_MTASE"/>
    <property type="match status" value="1"/>
</dbReference>
<gene>
    <name evidence="4" type="ORF">INT46_009416</name>
</gene>
<dbReference type="Pfam" id="PF05063">
    <property type="entry name" value="MT-A70"/>
    <property type="match status" value="1"/>
</dbReference>
<feature type="compositionally biased region" description="Pro residues" evidence="2">
    <location>
        <begin position="500"/>
        <end position="522"/>
    </location>
</feature>
<organism evidence="4 5">
    <name type="scientific">Mucor plumbeus</name>
    <dbReference type="NCBI Taxonomy" id="97098"/>
    <lineage>
        <taxon>Eukaryota</taxon>
        <taxon>Fungi</taxon>
        <taxon>Fungi incertae sedis</taxon>
        <taxon>Mucoromycota</taxon>
        <taxon>Mucoromycotina</taxon>
        <taxon>Mucoromycetes</taxon>
        <taxon>Mucorales</taxon>
        <taxon>Mucorineae</taxon>
        <taxon>Mucoraceae</taxon>
        <taxon>Mucor</taxon>
    </lineage>
</organism>
<evidence type="ECO:0000256" key="2">
    <source>
        <dbReference type="SAM" id="MobiDB-lite"/>
    </source>
</evidence>
<feature type="compositionally biased region" description="Polar residues" evidence="2">
    <location>
        <begin position="52"/>
        <end position="71"/>
    </location>
</feature>
<dbReference type="PROSITE" id="PS51143">
    <property type="entry name" value="MT_A70"/>
    <property type="match status" value="1"/>
</dbReference>
<dbReference type="GO" id="GO:0032259">
    <property type="term" value="P:methylation"/>
    <property type="evidence" value="ECO:0007669"/>
    <property type="project" value="InterPro"/>
</dbReference>
<feature type="region of interest" description="Disordered" evidence="2">
    <location>
        <begin position="492"/>
        <end position="530"/>
    </location>
</feature>
<feature type="domain" description="Methyltransferase FkbM" evidence="3">
    <location>
        <begin position="800"/>
        <end position="844"/>
    </location>
</feature>
<dbReference type="PANTHER" id="PTHR12829">
    <property type="entry name" value="N6-ADENOSINE-METHYLTRANSFERASE"/>
    <property type="match status" value="1"/>
</dbReference>
<comment type="caution">
    <text evidence="4">The sequence shown here is derived from an EMBL/GenBank/DDBJ whole genome shotgun (WGS) entry which is preliminary data.</text>
</comment>
<dbReference type="EMBL" id="JAEPRC010000141">
    <property type="protein sequence ID" value="KAG2206912.1"/>
    <property type="molecule type" value="Genomic_DNA"/>
</dbReference>
<dbReference type="AlphaFoldDB" id="A0A8H7R9M5"/>
<name>A0A8H7R9M5_9FUNG</name>
<dbReference type="InterPro" id="IPR029063">
    <property type="entry name" value="SAM-dependent_MTases_sf"/>
</dbReference>
<keyword evidence="5" id="KW-1185">Reference proteome</keyword>
<dbReference type="GO" id="GO:0005634">
    <property type="term" value="C:nucleus"/>
    <property type="evidence" value="ECO:0007669"/>
    <property type="project" value="TreeGrafter"/>
</dbReference>
<evidence type="ECO:0000313" key="4">
    <source>
        <dbReference type="EMBL" id="KAG2206912.1"/>
    </source>
</evidence>
<dbReference type="SUPFAM" id="SSF53335">
    <property type="entry name" value="S-adenosyl-L-methionine-dependent methyltransferases"/>
    <property type="match status" value="3"/>
</dbReference>